<feature type="compositionally biased region" description="Acidic residues" evidence="1">
    <location>
        <begin position="258"/>
        <end position="286"/>
    </location>
</feature>
<keyword evidence="2" id="KW-0472">Membrane</keyword>
<proteinExistence type="predicted"/>
<keyword evidence="2" id="KW-0812">Transmembrane</keyword>
<sequence length="286" mass="31305">MALKLPNNQRQQRKGGPLPFRYVLLISFVIFIFLTAQGLYFIDQHVRPALMTIATIETQRISTQAINQAVSRDLTDQEHLDDLVLIETTEDGDISSLAFDASVYNQVLEDAIDLIHSYLQEVESGMTEGELPSELEAEIEDAGVGRVEDGGIYNIPLGMATNNALLAQLGPQVPVSFSAVGDPHVDMEERVENVGINNTWLRIGLSIEMDIRVVIPFGTEEETATTFVPVGMVFVPGDVPDYYGEGGGMPIPAITPSGDEEEVEMQAPDAEIEDEPTDEEDEANVP</sequence>
<keyword evidence="2" id="KW-1133">Transmembrane helix</keyword>
<dbReference type="KEGG" id="scia:HUG15_19335"/>
<dbReference type="AlphaFoldDB" id="A0A7T6Z5S8"/>
<protein>
    <submittedName>
        <fullName evidence="3">Sporulation protein YunB</fullName>
    </submittedName>
</protein>
<evidence type="ECO:0000256" key="1">
    <source>
        <dbReference type="SAM" id="MobiDB-lite"/>
    </source>
</evidence>
<feature type="transmembrane region" description="Helical" evidence="2">
    <location>
        <begin position="20"/>
        <end position="42"/>
    </location>
</feature>
<dbReference type="Pfam" id="PF09560">
    <property type="entry name" value="Spore_YunB"/>
    <property type="match status" value="1"/>
</dbReference>
<keyword evidence="4" id="KW-1185">Reference proteome</keyword>
<evidence type="ECO:0000313" key="3">
    <source>
        <dbReference type="EMBL" id="QQK77520.1"/>
    </source>
</evidence>
<evidence type="ECO:0000313" key="4">
    <source>
        <dbReference type="Proteomes" id="UP000595823"/>
    </source>
</evidence>
<reference evidence="3 4" key="1">
    <citation type="submission" date="2020-06" db="EMBL/GenBank/DDBJ databases">
        <title>Genomic analysis of Salicibibacter sp. NKC5-3.</title>
        <authorList>
            <person name="Oh Y.J."/>
        </authorList>
    </citation>
    <scope>NUCLEOTIDE SEQUENCE [LARGE SCALE GENOMIC DNA]</scope>
    <source>
        <strain evidence="3 4">NKC5-3</strain>
    </source>
</reference>
<dbReference type="RefSeq" id="WP_200124913.1">
    <property type="nucleotide sequence ID" value="NZ_CP054705.1"/>
</dbReference>
<dbReference type="InterPro" id="IPR014197">
    <property type="entry name" value="Sporulation_prot_YunB"/>
</dbReference>
<dbReference type="NCBIfam" id="TIGR02832">
    <property type="entry name" value="spo_yunB"/>
    <property type="match status" value="1"/>
</dbReference>
<name>A0A7T6Z5S8_9BACI</name>
<dbReference type="EMBL" id="CP054705">
    <property type="protein sequence ID" value="QQK77520.1"/>
    <property type="molecule type" value="Genomic_DNA"/>
</dbReference>
<gene>
    <name evidence="3" type="primary">yunB</name>
    <name evidence="3" type="ORF">HUG15_19335</name>
</gene>
<dbReference type="PIRSF" id="PIRSF021383">
    <property type="entry name" value="YunB"/>
    <property type="match status" value="1"/>
</dbReference>
<accession>A0A7T6Z5S8</accession>
<dbReference type="Proteomes" id="UP000595823">
    <property type="component" value="Chromosome"/>
</dbReference>
<evidence type="ECO:0000256" key="2">
    <source>
        <dbReference type="SAM" id="Phobius"/>
    </source>
</evidence>
<organism evidence="3 4">
    <name type="scientific">Salicibibacter cibarius</name>
    <dbReference type="NCBI Taxonomy" id="2743000"/>
    <lineage>
        <taxon>Bacteria</taxon>
        <taxon>Bacillati</taxon>
        <taxon>Bacillota</taxon>
        <taxon>Bacilli</taxon>
        <taxon>Bacillales</taxon>
        <taxon>Bacillaceae</taxon>
        <taxon>Salicibibacter</taxon>
    </lineage>
</organism>
<feature type="region of interest" description="Disordered" evidence="1">
    <location>
        <begin position="250"/>
        <end position="286"/>
    </location>
</feature>